<gene>
    <name evidence="2 3" type="ORF">Bm7132</name>
    <name evidence="2" type="ORF">BM_Bm7132</name>
</gene>
<proteinExistence type="predicted"/>
<feature type="chain" id="PRO_5007408668" evidence="1">
    <location>
        <begin position="22"/>
        <end position="255"/>
    </location>
</feature>
<protein>
    <submittedName>
        <fullName evidence="2">Bm7132</fullName>
    </submittedName>
</protein>
<dbReference type="WormBase" id="Bm7132">
    <property type="protein sequence ID" value="BM44928"/>
    <property type="gene ID" value="WBGene00227393"/>
</dbReference>
<dbReference type="OMA" id="QEKWLQM"/>
<keyword evidence="1" id="KW-0732">Signal</keyword>
<dbReference type="EMBL" id="LN857010">
    <property type="protein sequence ID" value="CRZ25600.1"/>
    <property type="molecule type" value="Genomic_DNA"/>
</dbReference>
<sequence>MIHSINSIFLLVISTIFLVVSKPNISWNSSNNHERVPSFPSEPPFELKSILPPVTFAQLTLIHQNESLTVQQKIMKIDEIINALPENILQQLPLPPVFRLLPQEIQEMIKIIRTAKNLTMQEKWLQMTIIIESLPQEQRIMLQQTMPHFPLALSSESKDILPNEVWNNLVAIYQDINLDKAEKLKKIDGIINALPDTIRQRLPLLSPFQKLPFNIQQQLRAVHMQHQLSVEQRLQKIKAIMESLPLDMKKLILPQ</sequence>
<name>A0A0H5SBX8_BRUMA</name>
<evidence type="ECO:0000256" key="1">
    <source>
        <dbReference type="SAM" id="SignalP"/>
    </source>
</evidence>
<accession>A0A0H5SBX8</accession>
<reference evidence="2" key="2">
    <citation type="submission" date="2012-12" db="EMBL/GenBank/DDBJ databases">
        <authorList>
            <person name="Gao Y.W."/>
            <person name="Fan S.T."/>
            <person name="Sun H.T."/>
            <person name="Wang Z."/>
            <person name="Gao X.L."/>
            <person name="Li Y.G."/>
            <person name="Wang T.C."/>
            <person name="Zhang K."/>
            <person name="Xu W.W."/>
            <person name="Yu Z.J."/>
            <person name="Xia X.Z."/>
        </authorList>
    </citation>
    <scope>NUCLEOTIDE SEQUENCE</scope>
    <source>
        <strain evidence="2">FR3</strain>
    </source>
</reference>
<dbReference type="AlphaFoldDB" id="A0A0H5SBX8"/>
<feature type="signal peptide" evidence="1">
    <location>
        <begin position="1"/>
        <end position="21"/>
    </location>
</feature>
<evidence type="ECO:0000313" key="3">
    <source>
        <dbReference type="WormBase" id="Bm7132"/>
    </source>
</evidence>
<evidence type="ECO:0000313" key="2">
    <source>
        <dbReference type="EMBL" id="CRZ25600.1"/>
    </source>
</evidence>
<organism evidence="2">
    <name type="scientific">Brugia malayi</name>
    <name type="common">Filarial nematode worm</name>
    <dbReference type="NCBI Taxonomy" id="6279"/>
    <lineage>
        <taxon>Eukaryota</taxon>
        <taxon>Metazoa</taxon>
        <taxon>Ecdysozoa</taxon>
        <taxon>Nematoda</taxon>
        <taxon>Chromadorea</taxon>
        <taxon>Rhabditida</taxon>
        <taxon>Spirurina</taxon>
        <taxon>Spiruromorpha</taxon>
        <taxon>Filarioidea</taxon>
        <taxon>Onchocercidae</taxon>
        <taxon>Brugia</taxon>
    </lineage>
</organism>
<reference evidence="2" key="1">
    <citation type="journal article" date="2007" name="Science">
        <title>Draft genome of the filarial nematode parasite Brugia malayi.</title>
        <authorList>
            <person name="Ghedin E."/>
            <person name="Wang S."/>
            <person name="Spiro D."/>
            <person name="Caler E."/>
            <person name="Zhao Q."/>
            <person name="Crabtree J."/>
            <person name="Allen J.E."/>
            <person name="Delcher A.L."/>
            <person name="Guiliano D.B."/>
            <person name="Miranda-Saavedra D."/>
            <person name="Angiuoli S.V."/>
            <person name="Creasy T."/>
            <person name="Amedeo P."/>
            <person name="Haas B."/>
            <person name="El-Sayed N.M."/>
            <person name="Wortman J.R."/>
            <person name="Feldblyum T."/>
            <person name="Tallon L."/>
            <person name="Schatz M."/>
            <person name="Shumway M."/>
            <person name="Koo H."/>
            <person name="Salzberg S.L."/>
            <person name="Schobel S."/>
            <person name="Pertea M."/>
            <person name="Pop M."/>
            <person name="White O."/>
            <person name="Barton G.J."/>
            <person name="Carlow C.K."/>
            <person name="Crawford M.J."/>
            <person name="Daub J."/>
            <person name="Dimmic M.W."/>
            <person name="Estes C.F."/>
            <person name="Foster J.M."/>
            <person name="Ganatra M."/>
            <person name="Gregory W.F."/>
            <person name="Johnson N.M."/>
            <person name="Jin J."/>
            <person name="Komuniecki R."/>
            <person name="Korf I."/>
            <person name="Kumar S."/>
            <person name="Laney S."/>
            <person name="Li B.W."/>
            <person name="Li W."/>
            <person name="Lindblom T.H."/>
            <person name="Lustigman S."/>
            <person name="Ma D."/>
            <person name="Maina C.V."/>
            <person name="Martin D.M."/>
            <person name="McCarter J.P."/>
            <person name="McReynolds L."/>
            <person name="Mitreva M."/>
            <person name="Nutman T.B."/>
            <person name="Parkinson J."/>
            <person name="Peregrin-Alvarez J.M."/>
            <person name="Poole C."/>
            <person name="Ren Q."/>
            <person name="Saunders L."/>
            <person name="Sluder A.E."/>
            <person name="Smith K."/>
            <person name="Stanke M."/>
            <person name="Unnasch T.R."/>
            <person name="Ware J."/>
            <person name="Wei A.D."/>
            <person name="Weil G."/>
            <person name="Williams D.J."/>
            <person name="Zhang Y."/>
            <person name="Williams S.A."/>
            <person name="Fraser-Liggett C."/>
            <person name="Slatko B."/>
            <person name="Blaxter M.L."/>
            <person name="Scott A.L."/>
        </authorList>
    </citation>
    <scope>NUCLEOTIDE SEQUENCE</scope>
    <source>
        <strain evidence="2">FR3</strain>
    </source>
</reference>